<dbReference type="EMBL" id="FOGQ01000009">
    <property type="protein sequence ID" value="SES13135.1"/>
    <property type="molecule type" value="Genomic_DNA"/>
</dbReference>
<evidence type="ECO:0008006" key="3">
    <source>
        <dbReference type="Google" id="ProtNLM"/>
    </source>
</evidence>
<gene>
    <name evidence="1" type="ORF">SAMN05661109_01936</name>
</gene>
<dbReference type="STRING" id="1121357.SAMN05661109_01936"/>
<dbReference type="AlphaFoldDB" id="A0A1H9UUI0"/>
<reference evidence="2" key="1">
    <citation type="submission" date="2016-10" db="EMBL/GenBank/DDBJ databases">
        <authorList>
            <person name="Varghese N."/>
            <person name="Submissions S."/>
        </authorList>
    </citation>
    <scope>NUCLEOTIDE SEQUENCE [LARGE SCALE GENOMIC DNA]</scope>
    <source>
        <strain evidence="2">DSM 20524</strain>
    </source>
</reference>
<evidence type="ECO:0000313" key="1">
    <source>
        <dbReference type="EMBL" id="SES13135.1"/>
    </source>
</evidence>
<sequence length="214" mass="24340">MARVLAKLDDWFAERGYKGTGTREREWRKTLDGGDIILEFWDEPTWAPRGNVDVDLGAVVYSTKLGPFEQALREKSSRVPVPAKKEAGRMLAMNEDTWGWPSMYEAEATGEGPLWDELKKIIGPDIDILEASLESDFSDQIGDGKYWRLINSTYAPLLTYLHLGHWDKARDYVQSLTVKDYRTTNPEGRPGKWSVAEEIANAQRLTDSYITQHG</sequence>
<evidence type="ECO:0000313" key="2">
    <source>
        <dbReference type="Proteomes" id="UP000198929"/>
    </source>
</evidence>
<organism evidence="1 2">
    <name type="scientific">Corynebacterium cystitidis DSM 20524</name>
    <dbReference type="NCBI Taxonomy" id="1121357"/>
    <lineage>
        <taxon>Bacteria</taxon>
        <taxon>Bacillati</taxon>
        <taxon>Actinomycetota</taxon>
        <taxon>Actinomycetes</taxon>
        <taxon>Mycobacteriales</taxon>
        <taxon>Corynebacteriaceae</taxon>
        <taxon>Corynebacterium</taxon>
    </lineage>
</organism>
<protein>
    <recommendedName>
        <fullName evidence="3">DUF4304 domain-containing protein</fullName>
    </recommendedName>
</protein>
<proteinExistence type="predicted"/>
<keyword evidence="2" id="KW-1185">Reference proteome</keyword>
<dbReference type="RefSeq" id="WP_143063449.1">
    <property type="nucleotide sequence ID" value="NZ_CP047199.1"/>
</dbReference>
<dbReference type="Proteomes" id="UP000198929">
    <property type="component" value="Unassembled WGS sequence"/>
</dbReference>
<name>A0A1H9UUI0_9CORY</name>
<accession>A0A1H9UUI0</accession>